<evidence type="ECO:0000313" key="2">
    <source>
        <dbReference type="Proteomes" id="UP001143856"/>
    </source>
</evidence>
<dbReference type="EMBL" id="JAPDGR010005236">
    <property type="protein sequence ID" value="KAJ2966175.1"/>
    <property type="molecule type" value="Genomic_DNA"/>
</dbReference>
<sequence>MTLVFYYSSQPSIHPGTQLRHPQLALSHSNHQSRACECAIRRRAERIASHHMAHASTTAAARSHRAFNRQPPAGAFGASASRPMTEPDWLRQVWFAGRAWNLNLCPSFFPAPPSTCCDDLRCAVGGRGCGGESYDPPTPHATDLQTRHLVAGSSTTRAQMLLLWNRGAHGD</sequence>
<protein>
    <submittedName>
        <fullName evidence="1">Uncharacterized protein</fullName>
    </submittedName>
</protein>
<organism evidence="1 2">
    <name type="scientific">Xylaria curta</name>
    <dbReference type="NCBI Taxonomy" id="42375"/>
    <lineage>
        <taxon>Eukaryota</taxon>
        <taxon>Fungi</taxon>
        <taxon>Dikarya</taxon>
        <taxon>Ascomycota</taxon>
        <taxon>Pezizomycotina</taxon>
        <taxon>Sordariomycetes</taxon>
        <taxon>Xylariomycetidae</taxon>
        <taxon>Xylariales</taxon>
        <taxon>Xylariaceae</taxon>
        <taxon>Xylaria</taxon>
    </lineage>
</organism>
<dbReference type="Proteomes" id="UP001143856">
    <property type="component" value="Unassembled WGS sequence"/>
</dbReference>
<keyword evidence="2" id="KW-1185">Reference proteome</keyword>
<evidence type="ECO:0000313" key="1">
    <source>
        <dbReference type="EMBL" id="KAJ2966175.1"/>
    </source>
</evidence>
<name>A0ACC1MHA4_9PEZI</name>
<proteinExistence type="predicted"/>
<reference evidence="1" key="1">
    <citation type="submission" date="2022-10" db="EMBL/GenBank/DDBJ databases">
        <title>Genome Sequence of Xylaria curta.</title>
        <authorList>
            <person name="Buettner E."/>
        </authorList>
    </citation>
    <scope>NUCLEOTIDE SEQUENCE</scope>
    <source>
        <strain evidence="1">Babe10</strain>
    </source>
</reference>
<accession>A0ACC1MHA4</accession>
<comment type="caution">
    <text evidence="1">The sequence shown here is derived from an EMBL/GenBank/DDBJ whole genome shotgun (WGS) entry which is preliminary data.</text>
</comment>
<gene>
    <name evidence="1" type="ORF">NUW58_g10727</name>
</gene>